<dbReference type="STRING" id="698492.A0A0E9NNG9"/>
<comment type="catalytic activity">
    <reaction evidence="1">
        <text>Hydrolysis of (1-&gt;3)-beta-D-glucosidic linkages in (1-&gt;3)-beta-D-glucans.</text>
        <dbReference type="EC" id="3.2.1.39"/>
    </reaction>
</comment>
<evidence type="ECO:0000256" key="5">
    <source>
        <dbReference type="ARBA" id="ARBA00022801"/>
    </source>
</evidence>
<keyword evidence="5" id="KW-0378">Hydrolase</keyword>
<evidence type="ECO:0000256" key="8">
    <source>
        <dbReference type="SAM" id="MobiDB-lite"/>
    </source>
</evidence>
<dbReference type="PANTHER" id="PTHR31737">
    <property type="entry name" value="PROTEIN TOS1"/>
    <property type="match status" value="1"/>
</dbReference>
<feature type="domain" description="Cell wall protein YJL171C/Tos1 C-terminal" evidence="9">
    <location>
        <begin position="432"/>
        <end position="662"/>
    </location>
</feature>
<proteinExistence type="inferred from homology"/>
<dbReference type="GO" id="GO:0042973">
    <property type="term" value="F:glucan endo-1,3-beta-D-glucosidase activity"/>
    <property type="evidence" value="ECO:0007669"/>
    <property type="project" value="UniProtKB-EC"/>
</dbReference>
<dbReference type="Proteomes" id="UP000033140">
    <property type="component" value="Unassembled WGS sequence"/>
</dbReference>
<reference evidence="11 12" key="1">
    <citation type="journal article" date="2011" name="J. Gen. Appl. Microbiol.">
        <title>Draft genome sequencing of the enigmatic yeast Saitoella complicata.</title>
        <authorList>
            <person name="Nishida H."/>
            <person name="Hamamoto M."/>
            <person name="Sugiyama J."/>
        </authorList>
    </citation>
    <scope>NUCLEOTIDE SEQUENCE [LARGE SCALE GENOMIC DNA]</scope>
    <source>
        <strain evidence="11 12">NRRL Y-17804</strain>
    </source>
</reference>
<dbReference type="PANTHER" id="PTHR31737:SF2">
    <property type="entry name" value="PROTEIN TOS1"/>
    <property type="match status" value="1"/>
</dbReference>
<name>A0A0E9NNG9_SAICN</name>
<gene>
    <name evidence="11" type="ORF">G7K_5354-t1</name>
</gene>
<feature type="compositionally biased region" description="Basic residues" evidence="8">
    <location>
        <begin position="308"/>
        <end position="318"/>
    </location>
</feature>
<dbReference type="Pfam" id="PF10287">
    <property type="entry name" value="YJL171C_Tos1_C"/>
    <property type="match status" value="1"/>
</dbReference>
<feature type="region of interest" description="Disordered" evidence="8">
    <location>
        <begin position="293"/>
        <end position="318"/>
    </location>
</feature>
<evidence type="ECO:0000259" key="9">
    <source>
        <dbReference type="Pfam" id="PF10287"/>
    </source>
</evidence>
<dbReference type="AlphaFoldDB" id="A0A0E9NNG9"/>
<dbReference type="GO" id="GO:0009277">
    <property type="term" value="C:fungal-type cell wall"/>
    <property type="evidence" value="ECO:0007669"/>
    <property type="project" value="TreeGrafter"/>
</dbReference>
<organism evidence="11 12">
    <name type="scientific">Saitoella complicata (strain BCRC 22490 / CBS 7301 / JCM 7358 / NBRC 10748 / NRRL Y-17804)</name>
    <dbReference type="NCBI Taxonomy" id="698492"/>
    <lineage>
        <taxon>Eukaryota</taxon>
        <taxon>Fungi</taxon>
        <taxon>Dikarya</taxon>
        <taxon>Ascomycota</taxon>
        <taxon>Taphrinomycotina</taxon>
        <taxon>Taphrinomycotina incertae sedis</taxon>
        <taxon>Saitoella</taxon>
    </lineage>
</organism>
<dbReference type="Pfam" id="PF10290">
    <property type="entry name" value="YJL171C_Tos1_N"/>
    <property type="match status" value="1"/>
</dbReference>
<keyword evidence="6" id="KW-0326">Glycosidase</keyword>
<evidence type="ECO:0000256" key="3">
    <source>
        <dbReference type="ARBA" id="ARBA00012780"/>
    </source>
</evidence>
<keyword evidence="4" id="KW-0732">Signal</keyword>
<comment type="similarity">
    <text evidence="2">Belongs to the PGA52 family.</text>
</comment>
<reference evidence="11 12" key="3">
    <citation type="journal article" date="2015" name="Genome Announc.">
        <title>Draft Genome Sequence of the Archiascomycetous Yeast Saitoella complicata.</title>
        <authorList>
            <person name="Yamauchi K."/>
            <person name="Kondo S."/>
            <person name="Hamamoto M."/>
            <person name="Takahashi Y."/>
            <person name="Ogura Y."/>
            <person name="Hayashi T."/>
            <person name="Nishida H."/>
        </authorList>
    </citation>
    <scope>NUCLEOTIDE SEQUENCE [LARGE SCALE GENOMIC DNA]</scope>
    <source>
        <strain evidence="11 12">NRRL Y-17804</strain>
    </source>
</reference>
<evidence type="ECO:0000256" key="7">
    <source>
        <dbReference type="ARBA" id="ARBA00023316"/>
    </source>
</evidence>
<reference evidence="11 12" key="2">
    <citation type="journal article" date="2014" name="J. Gen. Appl. Microbiol.">
        <title>The early diverging ascomycetous budding yeast Saitoella complicata has three histone deacetylases belonging to the Clr6, Hos2, and Rpd3 lineages.</title>
        <authorList>
            <person name="Nishida H."/>
            <person name="Matsumoto T."/>
            <person name="Kondo S."/>
            <person name="Hamamoto M."/>
            <person name="Yoshikawa H."/>
        </authorList>
    </citation>
    <scope>NUCLEOTIDE SEQUENCE [LARGE SCALE GENOMIC DNA]</scope>
    <source>
        <strain evidence="11 12">NRRL Y-17804</strain>
    </source>
</reference>
<feature type="domain" description="Cell wall protein YJL171C/Tos1 N-terminal" evidence="10">
    <location>
        <begin position="225"/>
        <end position="285"/>
    </location>
</feature>
<accession>A0A0E9NNG9</accession>
<dbReference type="InterPro" id="IPR018805">
    <property type="entry name" value="YJL171C/Tos1_C"/>
</dbReference>
<evidence type="ECO:0000313" key="11">
    <source>
        <dbReference type="EMBL" id="GAO51246.1"/>
    </source>
</evidence>
<evidence type="ECO:0000256" key="2">
    <source>
        <dbReference type="ARBA" id="ARBA00006055"/>
    </source>
</evidence>
<keyword evidence="7" id="KW-0961">Cell wall biogenesis/degradation</keyword>
<dbReference type="OMA" id="WAGSKFF"/>
<feature type="compositionally biased region" description="Low complexity" evidence="8">
    <location>
        <begin position="408"/>
        <end position="423"/>
    </location>
</feature>
<sequence>MSDIETAIYLSETLEHRTGNGWTTSTCCKDERIGISQGREAAADVRRGVSGKLRFDRHTKHRDCTLSLPSREERRTVVIDSARPPLPSRYLSIPRLPPFVFVFVPLAETQHQIRRAHTLCPPPPRFTIEAWQNARTSFHKTKVCNRELYALFIRLSPPSLTGNSTFKLVLNTFNHTIFAIPNYLFGMARLSTFLLGSAAFLSALVGVNADCSQISGNYYCDAVSAIEYQNIGFAGSYQQVTAMDTSSCTCTSQTKSFSGSLAPVNEELSLHFRGPIQIAKVAVYNLQSGSSAAKKRDVEPSSSDCPKAKRTGHSHHRRSAVVEEVWITETVHTTITRTRGVADGTAAAATPATTSASTAANGNVVAVVVDDIVSVASEVASVAGDVVGDVVGAVTSVAGAVASVIAEAGPDSSSSTSTSSSSSAAPSVTGTAWVRSSFYEASSGTAENIVFMNNMGGVNGSGSWSSCFGNTLSYANANGVDAAAVPQILEDVTIPSNKEVIIFSGEACDDSCGYVADGAPAYKGFSGGDKMFLFEFMMPTDSASTSSFNLDMPAIWALNAQIPRTLQYGDASCSCWTTGCGELDLFEVLTTGLDYMTTTLHDFQGTGTQYGGGGSSDYFVRPKTSYMQAAVVFSSSDKTIKLAEISNVDFGSSIALDTVSGWGSNPSSIFVAS</sequence>
<protein>
    <recommendedName>
        <fullName evidence="3">glucan endo-1,3-beta-D-glucosidase</fullName>
        <ecNumber evidence="3">3.2.1.39</ecNumber>
    </recommendedName>
</protein>
<evidence type="ECO:0000259" key="10">
    <source>
        <dbReference type="Pfam" id="PF10290"/>
    </source>
</evidence>
<evidence type="ECO:0000256" key="6">
    <source>
        <dbReference type="ARBA" id="ARBA00023295"/>
    </source>
</evidence>
<dbReference type="EC" id="3.2.1.39" evidence="3"/>
<feature type="region of interest" description="Disordered" evidence="8">
    <location>
        <begin position="408"/>
        <end position="427"/>
    </location>
</feature>
<evidence type="ECO:0000256" key="4">
    <source>
        <dbReference type="ARBA" id="ARBA00022729"/>
    </source>
</evidence>
<evidence type="ECO:0000313" key="12">
    <source>
        <dbReference type="Proteomes" id="UP000033140"/>
    </source>
</evidence>
<dbReference type="GO" id="GO:0071555">
    <property type="term" value="P:cell wall organization"/>
    <property type="evidence" value="ECO:0007669"/>
    <property type="project" value="UniProtKB-KW"/>
</dbReference>
<dbReference type="InterPro" id="IPR018807">
    <property type="entry name" value="YJL171C/Tos1_N"/>
</dbReference>
<evidence type="ECO:0000256" key="1">
    <source>
        <dbReference type="ARBA" id="ARBA00000382"/>
    </source>
</evidence>
<keyword evidence="12" id="KW-1185">Reference proteome</keyword>
<dbReference type="EMBL" id="BACD03000043">
    <property type="protein sequence ID" value="GAO51246.1"/>
    <property type="molecule type" value="Genomic_DNA"/>
</dbReference>
<comment type="caution">
    <text evidence="11">The sequence shown here is derived from an EMBL/GenBank/DDBJ whole genome shotgun (WGS) entry which is preliminary data.</text>
</comment>